<dbReference type="Proteomes" id="UP000614609">
    <property type="component" value="Unassembled WGS sequence"/>
</dbReference>
<protein>
    <submittedName>
        <fullName evidence="1">Uncharacterized protein</fullName>
    </submittedName>
</protein>
<sequence>MSKERDDYDLDELRALVADLDEAAAALRAYGETNDVPAIERGATRVEGTLSSVKQNVPGALARDGAFGGDAEDEES</sequence>
<evidence type="ECO:0000313" key="3">
    <source>
        <dbReference type="Proteomes" id="UP000614609"/>
    </source>
</evidence>
<comment type="caution">
    <text evidence="1">The sequence shown here is derived from an EMBL/GenBank/DDBJ whole genome shotgun (WGS) entry which is preliminary data.</text>
</comment>
<dbReference type="OrthoDB" id="383082at2157"/>
<evidence type="ECO:0000313" key="1">
    <source>
        <dbReference type="EMBL" id="GGM61323.1"/>
    </source>
</evidence>
<dbReference type="RefSeq" id="WP_188870363.1">
    <property type="nucleotide sequence ID" value="NZ_BMOO01000002.1"/>
</dbReference>
<dbReference type="EMBL" id="BMOO01000002">
    <property type="protein sequence ID" value="GGM61323.1"/>
    <property type="molecule type" value="Genomic_DNA"/>
</dbReference>
<gene>
    <name evidence="1" type="ORF">GCM10009017_09310</name>
    <name evidence="2" type="ORF">J2752_001387</name>
</gene>
<dbReference type="AlphaFoldDB" id="A0A830FXN9"/>
<proteinExistence type="predicted"/>
<keyword evidence="3" id="KW-1185">Reference proteome</keyword>
<dbReference type="Proteomes" id="UP000765891">
    <property type="component" value="Unassembled WGS sequence"/>
</dbReference>
<evidence type="ECO:0000313" key="2">
    <source>
        <dbReference type="EMBL" id="MBP1954475.1"/>
    </source>
</evidence>
<reference evidence="1" key="2">
    <citation type="submission" date="2020-09" db="EMBL/GenBank/DDBJ databases">
        <authorList>
            <person name="Sun Q."/>
            <person name="Ohkuma M."/>
        </authorList>
    </citation>
    <scope>NUCLEOTIDE SEQUENCE</scope>
    <source>
        <strain evidence="1">JCM 16108</strain>
    </source>
</reference>
<reference evidence="1" key="1">
    <citation type="journal article" date="2014" name="Int. J. Syst. Evol. Microbiol.">
        <title>Complete genome sequence of Corynebacterium casei LMG S-19264T (=DSM 44701T), isolated from a smear-ripened cheese.</title>
        <authorList>
            <consortium name="US DOE Joint Genome Institute (JGI-PGF)"/>
            <person name="Walter F."/>
            <person name="Albersmeier A."/>
            <person name="Kalinowski J."/>
            <person name="Ruckert C."/>
        </authorList>
    </citation>
    <scope>NUCLEOTIDE SEQUENCE</scope>
    <source>
        <strain evidence="1">JCM 16108</strain>
    </source>
</reference>
<name>A0A830FXN9_9EURY</name>
<reference evidence="2" key="3">
    <citation type="submission" date="2021-03" db="EMBL/GenBank/DDBJ databases">
        <title>Genomic Encyclopedia of Type Strains, Phase IV (KMG-IV): sequencing the most valuable type-strain genomes for metagenomic binning, comparative biology and taxonomic classification.</title>
        <authorList>
            <person name="Goeker M."/>
        </authorList>
    </citation>
    <scope>NUCLEOTIDE SEQUENCE</scope>
    <source>
        <strain evidence="2">DSM 22443</strain>
    </source>
</reference>
<accession>A0A830FXN9</accession>
<organism evidence="1 3">
    <name type="scientific">Halarchaeum rubridurum</name>
    <dbReference type="NCBI Taxonomy" id="489911"/>
    <lineage>
        <taxon>Archaea</taxon>
        <taxon>Methanobacteriati</taxon>
        <taxon>Methanobacteriota</taxon>
        <taxon>Stenosarchaea group</taxon>
        <taxon>Halobacteria</taxon>
        <taxon>Halobacteriales</taxon>
        <taxon>Halobacteriaceae</taxon>
    </lineage>
</organism>
<dbReference type="EMBL" id="JAGGKO010000002">
    <property type="protein sequence ID" value="MBP1954475.1"/>
    <property type="molecule type" value="Genomic_DNA"/>
</dbReference>